<dbReference type="SMART" id="SM00356">
    <property type="entry name" value="ZnF_C3H1"/>
    <property type="match status" value="1"/>
</dbReference>
<dbReference type="InterPro" id="IPR017930">
    <property type="entry name" value="Myb_dom"/>
</dbReference>
<dbReference type="Proteomes" id="UP000789595">
    <property type="component" value="Unassembled WGS sequence"/>
</dbReference>
<feature type="domain" description="C3H1-type" evidence="7">
    <location>
        <begin position="97"/>
        <end position="124"/>
    </location>
</feature>
<evidence type="ECO:0000256" key="5">
    <source>
        <dbReference type="SAM" id="MobiDB-lite"/>
    </source>
</evidence>
<protein>
    <recommendedName>
        <fullName evidence="11">C3H1-type domain-containing protein</fullName>
    </recommendedName>
</protein>
<dbReference type="InterPro" id="IPR009057">
    <property type="entry name" value="Homeodomain-like_sf"/>
</dbReference>
<feature type="compositionally biased region" description="Low complexity" evidence="5">
    <location>
        <begin position="75"/>
        <end position="91"/>
    </location>
</feature>
<keyword evidence="10" id="KW-1185">Reference proteome</keyword>
<feature type="compositionally biased region" description="Pro residues" evidence="5">
    <location>
        <begin position="195"/>
        <end position="217"/>
    </location>
</feature>
<dbReference type="InterPro" id="IPR036855">
    <property type="entry name" value="Znf_CCCH_sf"/>
</dbReference>
<feature type="compositionally biased region" description="Basic residues" evidence="5">
    <location>
        <begin position="93"/>
        <end position="111"/>
    </location>
</feature>
<gene>
    <name evidence="9" type="ORF">PECAL_1P33590</name>
</gene>
<dbReference type="CDD" id="cd00167">
    <property type="entry name" value="SANT"/>
    <property type="match status" value="1"/>
</dbReference>
<dbReference type="EMBL" id="CAKKNE010000001">
    <property type="protein sequence ID" value="CAH0366848.1"/>
    <property type="molecule type" value="Genomic_DNA"/>
</dbReference>
<sequence length="272" mass="28490">MAPRDTGKGSKSRAPQKKQSQGSPSTMPSEAVIDAQLSLAFDIMAATRACAAARAAARKSKATPTVRILKRSEDATAAAPAAAAPAAAEAPAAKKKKKSKQACRFFAKGKCRNGDACPFRHVADAPKASGEAPREPAAQKTQKARKAKERPVVKAPEAAPREPPPAAEPAGRGAEEAKAATPEPPLTPAVEKEAAPPPPPPPAPPPPAAAPPPPPQEETPWTAADQALLDKALAEVPRDLPKKDRWQRIAAQVPGRSARQCAERYKFIRSKL</sequence>
<comment type="caution">
    <text evidence="9">The sequence shown here is derived from an EMBL/GenBank/DDBJ whole genome shotgun (WGS) entry which is preliminary data.</text>
</comment>
<evidence type="ECO:0000313" key="10">
    <source>
        <dbReference type="Proteomes" id="UP000789595"/>
    </source>
</evidence>
<dbReference type="Gene3D" id="4.10.1000.10">
    <property type="entry name" value="Zinc finger, CCCH-type"/>
    <property type="match status" value="1"/>
</dbReference>
<dbReference type="SMART" id="SM00717">
    <property type="entry name" value="SANT"/>
    <property type="match status" value="1"/>
</dbReference>
<dbReference type="SUPFAM" id="SSF90229">
    <property type="entry name" value="CCCH zinc finger"/>
    <property type="match status" value="1"/>
</dbReference>
<dbReference type="PROSITE" id="PS50103">
    <property type="entry name" value="ZF_C3H1"/>
    <property type="match status" value="1"/>
</dbReference>
<evidence type="ECO:0000259" key="8">
    <source>
        <dbReference type="PROSITE" id="PS51294"/>
    </source>
</evidence>
<dbReference type="SUPFAM" id="SSF46689">
    <property type="entry name" value="Homeodomain-like"/>
    <property type="match status" value="1"/>
</dbReference>
<dbReference type="PROSITE" id="PS50090">
    <property type="entry name" value="MYB_LIKE"/>
    <property type="match status" value="1"/>
</dbReference>
<evidence type="ECO:0000313" key="9">
    <source>
        <dbReference type="EMBL" id="CAH0366848.1"/>
    </source>
</evidence>
<organism evidence="9 10">
    <name type="scientific">Pelagomonas calceolata</name>
    <dbReference type="NCBI Taxonomy" id="35677"/>
    <lineage>
        <taxon>Eukaryota</taxon>
        <taxon>Sar</taxon>
        <taxon>Stramenopiles</taxon>
        <taxon>Ochrophyta</taxon>
        <taxon>Pelagophyceae</taxon>
        <taxon>Pelagomonadales</taxon>
        <taxon>Pelagomonadaceae</taxon>
        <taxon>Pelagomonas</taxon>
    </lineage>
</organism>
<dbReference type="Gene3D" id="1.10.10.60">
    <property type="entry name" value="Homeodomain-like"/>
    <property type="match status" value="1"/>
</dbReference>
<name>A0A8J2S7D9_9STRA</name>
<feature type="zinc finger region" description="C3H1-type" evidence="4">
    <location>
        <begin position="97"/>
        <end position="124"/>
    </location>
</feature>
<evidence type="ECO:0000256" key="3">
    <source>
        <dbReference type="ARBA" id="ARBA00022833"/>
    </source>
</evidence>
<feature type="domain" description="HTH myb-type" evidence="8">
    <location>
        <begin position="245"/>
        <end position="272"/>
    </location>
</feature>
<evidence type="ECO:0000256" key="1">
    <source>
        <dbReference type="ARBA" id="ARBA00022723"/>
    </source>
</evidence>
<dbReference type="GO" id="GO:0008270">
    <property type="term" value="F:zinc ion binding"/>
    <property type="evidence" value="ECO:0007669"/>
    <property type="project" value="UniProtKB-KW"/>
</dbReference>
<dbReference type="InterPro" id="IPR000571">
    <property type="entry name" value="Znf_CCCH"/>
</dbReference>
<feature type="region of interest" description="Disordered" evidence="5">
    <location>
        <begin position="74"/>
        <end position="224"/>
    </location>
</feature>
<feature type="domain" description="Myb-like" evidence="6">
    <location>
        <begin position="213"/>
        <end position="269"/>
    </location>
</feature>
<proteinExistence type="predicted"/>
<keyword evidence="1 4" id="KW-0479">Metal-binding</keyword>
<reference evidence="9" key="1">
    <citation type="submission" date="2021-11" db="EMBL/GenBank/DDBJ databases">
        <authorList>
            <consortium name="Genoscope - CEA"/>
            <person name="William W."/>
        </authorList>
    </citation>
    <scope>NUCLEOTIDE SEQUENCE</scope>
</reference>
<dbReference type="Pfam" id="PF18345">
    <property type="entry name" value="zf_CCCH_4"/>
    <property type="match status" value="1"/>
</dbReference>
<feature type="compositionally biased region" description="Polar residues" evidence="5">
    <location>
        <begin position="17"/>
        <end position="28"/>
    </location>
</feature>
<evidence type="ECO:0000256" key="4">
    <source>
        <dbReference type="PROSITE-ProRule" id="PRU00723"/>
    </source>
</evidence>
<dbReference type="OrthoDB" id="10253329at2759"/>
<keyword evidence="2 4" id="KW-0863">Zinc-finger</keyword>
<evidence type="ECO:0000259" key="6">
    <source>
        <dbReference type="PROSITE" id="PS50090"/>
    </source>
</evidence>
<evidence type="ECO:0008006" key="11">
    <source>
        <dbReference type="Google" id="ProtNLM"/>
    </source>
</evidence>
<evidence type="ECO:0000256" key="2">
    <source>
        <dbReference type="ARBA" id="ARBA00022771"/>
    </source>
</evidence>
<keyword evidence="3 4" id="KW-0862">Zinc</keyword>
<dbReference type="PROSITE" id="PS51294">
    <property type="entry name" value="HTH_MYB"/>
    <property type="match status" value="1"/>
</dbReference>
<dbReference type="AlphaFoldDB" id="A0A8J2S7D9"/>
<feature type="region of interest" description="Disordered" evidence="5">
    <location>
        <begin position="1"/>
        <end position="30"/>
    </location>
</feature>
<evidence type="ECO:0000259" key="7">
    <source>
        <dbReference type="PROSITE" id="PS50103"/>
    </source>
</evidence>
<dbReference type="InterPro" id="IPR001005">
    <property type="entry name" value="SANT/Myb"/>
</dbReference>
<accession>A0A8J2S7D9</accession>
<dbReference type="Pfam" id="PF00249">
    <property type="entry name" value="Myb_DNA-binding"/>
    <property type="match status" value="1"/>
</dbReference>